<keyword evidence="3" id="KW-1185">Reference proteome</keyword>
<organism evidence="2 3">
    <name type="scientific">Marvinbryantia formatexigens DSM 14469</name>
    <dbReference type="NCBI Taxonomy" id="478749"/>
    <lineage>
        <taxon>Bacteria</taxon>
        <taxon>Bacillati</taxon>
        <taxon>Bacillota</taxon>
        <taxon>Clostridia</taxon>
        <taxon>Lachnospirales</taxon>
        <taxon>Lachnospiraceae</taxon>
        <taxon>Marvinbryantia</taxon>
    </lineage>
</organism>
<comment type="caution">
    <text evidence="2">The sequence shown here is derived from an EMBL/GenBank/DDBJ whole genome shotgun (WGS) entry which is preliminary data.</text>
</comment>
<dbReference type="EMBL" id="ACCL02000002">
    <property type="protein sequence ID" value="EET62428.1"/>
    <property type="molecule type" value="Genomic_DNA"/>
</dbReference>
<evidence type="ECO:0000313" key="2">
    <source>
        <dbReference type="EMBL" id="EET62428.1"/>
    </source>
</evidence>
<feature type="region of interest" description="Disordered" evidence="1">
    <location>
        <begin position="33"/>
        <end position="52"/>
    </location>
</feature>
<dbReference type="AlphaFoldDB" id="C6LA21"/>
<dbReference type="STRING" id="168384.SAMN05660368_02263"/>
<sequence length="109" mass="12602">MTRAGKGGDGMSTQQEKLTAQIEKAKENLRRLQTREAELKRREKEQKKRAADRWYQEIRRTLDSAMREVYGTDYWERIPAADAAALMSAAIKNGRGEEELEDRGGHEDY</sequence>
<evidence type="ECO:0000256" key="1">
    <source>
        <dbReference type="SAM" id="MobiDB-lite"/>
    </source>
</evidence>
<reference evidence="2" key="1">
    <citation type="submission" date="2009-07" db="EMBL/GenBank/DDBJ databases">
        <authorList>
            <person name="Weinstock G."/>
            <person name="Sodergren E."/>
            <person name="Clifton S."/>
            <person name="Fulton L."/>
            <person name="Fulton B."/>
            <person name="Courtney L."/>
            <person name="Fronick C."/>
            <person name="Harrison M."/>
            <person name="Strong C."/>
            <person name="Farmer C."/>
            <person name="Delahaunty K."/>
            <person name="Markovic C."/>
            <person name="Hall O."/>
            <person name="Minx P."/>
            <person name="Tomlinson C."/>
            <person name="Mitreva M."/>
            <person name="Nelson J."/>
            <person name="Hou S."/>
            <person name="Wollam A."/>
            <person name="Pepin K.H."/>
            <person name="Johnson M."/>
            <person name="Bhonagiri V."/>
            <person name="Nash W.E."/>
            <person name="Warren W."/>
            <person name="Chinwalla A."/>
            <person name="Mardis E.R."/>
            <person name="Wilson R.K."/>
        </authorList>
    </citation>
    <scope>NUCLEOTIDE SEQUENCE [LARGE SCALE GENOMIC DNA]</scope>
    <source>
        <strain evidence="2">DSM 14469</strain>
    </source>
</reference>
<gene>
    <name evidence="2" type="ORF">BRYFOR_05463</name>
</gene>
<accession>C6LA21</accession>
<proteinExistence type="predicted"/>
<name>C6LA21_9FIRM</name>
<dbReference type="Proteomes" id="UP000005561">
    <property type="component" value="Unassembled WGS sequence"/>
</dbReference>
<evidence type="ECO:0000313" key="3">
    <source>
        <dbReference type="Proteomes" id="UP000005561"/>
    </source>
</evidence>
<protein>
    <submittedName>
        <fullName evidence="2">Uncharacterized protein</fullName>
    </submittedName>
</protein>